<accession>A0A0A2JLY4</accession>
<feature type="transmembrane region" description="Helical" evidence="2">
    <location>
        <begin position="80"/>
        <end position="105"/>
    </location>
</feature>
<dbReference type="Proteomes" id="UP000030143">
    <property type="component" value="Unassembled WGS sequence"/>
</dbReference>
<feature type="transmembrane region" description="Helical" evidence="2">
    <location>
        <begin position="20"/>
        <end position="41"/>
    </location>
</feature>
<evidence type="ECO:0000259" key="3">
    <source>
        <dbReference type="Pfam" id="PF24802"/>
    </source>
</evidence>
<evidence type="ECO:0000313" key="4">
    <source>
        <dbReference type="EMBL" id="KGO56399.1"/>
    </source>
</evidence>
<dbReference type="VEuPathDB" id="FungiDB:PEXP_053090"/>
<proteinExistence type="predicted"/>
<dbReference type="Pfam" id="PF24802">
    <property type="entry name" value="DUF7703"/>
    <property type="match status" value="1"/>
</dbReference>
<keyword evidence="2" id="KW-0472">Membrane</keyword>
<dbReference type="EMBL" id="JQFZ01000170">
    <property type="protein sequence ID" value="KGO56399.1"/>
    <property type="molecule type" value="Genomic_DNA"/>
</dbReference>
<organism evidence="4 5">
    <name type="scientific">Penicillium expansum</name>
    <name type="common">Blue mold rot fungus</name>
    <dbReference type="NCBI Taxonomy" id="27334"/>
    <lineage>
        <taxon>Eukaryota</taxon>
        <taxon>Fungi</taxon>
        <taxon>Dikarya</taxon>
        <taxon>Ascomycota</taxon>
        <taxon>Pezizomycotina</taxon>
        <taxon>Eurotiomycetes</taxon>
        <taxon>Eurotiomycetidae</taxon>
        <taxon>Eurotiales</taxon>
        <taxon>Aspergillaceae</taxon>
        <taxon>Penicillium</taxon>
    </lineage>
</organism>
<feature type="region of interest" description="Disordered" evidence="1">
    <location>
        <begin position="286"/>
        <end position="309"/>
    </location>
</feature>
<dbReference type="HOGENOM" id="CLU_045148_0_0_1"/>
<evidence type="ECO:0000256" key="2">
    <source>
        <dbReference type="SAM" id="Phobius"/>
    </source>
</evidence>
<feature type="transmembrane region" description="Helical" evidence="2">
    <location>
        <begin position="125"/>
        <end position="147"/>
    </location>
</feature>
<sequence>MDTPISHLPPEVSAIFNANLMIVEVVAMFGIAVWNALEVLIAIFEKFQKYRGLYFWSMQIAACGILIHGIPASVRYTNRISSYSVAIPFVVGWICMVTGQAVVLYSRLHLVMTDIRHVRWVRWMIIANIFILHIPMAALFFINFRGIPLGHAPKIYDRFQATGFAIQDTLLCAIYVCEALRALKPVFESKGAQGRRIIYRILFVNVIGISLNIFIIIAEYRLHYLVVSFRTLVYSIKLKLEFHALTQLRELTSTYSCSFCQGANGNTCGSNDINIFDMLANHPSSQDIEAQTGTGRARPVSPAPHSARSGTYDFHEALRETMSTVNSVESQESSRHRMYSSDAQPTVEMTFIERSN</sequence>
<dbReference type="GeneID" id="27680696"/>
<dbReference type="AlphaFoldDB" id="A0A0A2JLY4"/>
<dbReference type="RefSeq" id="XP_016598194.1">
    <property type="nucleotide sequence ID" value="XM_016745276.1"/>
</dbReference>
<reference evidence="4 5" key="1">
    <citation type="journal article" date="2015" name="Mol. Plant Microbe Interact.">
        <title>Genome, transcriptome, and functional analyses of Penicillium expansum provide new insights into secondary metabolism and pathogenicity.</title>
        <authorList>
            <person name="Ballester A.R."/>
            <person name="Marcet-Houben M."/>
            <person name="Levin E."/>
            <person name="Sela N."/>
            <person name="Selma-Lazaro C."/>
            <person name="Carmona L."/>
            <person name="Wisniewski M."/>
            <person name="Droby S."/>
            <person name="Gonzalez-Candelas L."/>
            <person name="Gabaldon T."/>
        </authorList>
    </citation>
    <scope>NUCLEOTIDE SEQUENCE [LARGE SCALE GENOMIC DNA]</scope>
    <source>
        <strain evidence="4 5">MD-8</strain>
    </source>
</reference>
<keyword evidence="2" id="KW-1133">Transmembrane helix</keyword>
<comment type="caution">
    <text evidence="4">The sequence shown here is derived from an EMBL/GenBank/DDBJ whole genome shotgun (WGS) entry which is preliminary data.</text>
</comment>
<evidence type="ECO:0000313" key="5">
    <source>
        <dbReference type="Proteomes" id="UP000030143"/>
    </source>
</evidence>
<feature type="transmembrane region" description="Helical" evidence="2">
    <location>
        <begin position="53"/>
        <end position="74"/>
    </location>
</feature>
<dbReference type="InterPro" id="IPR056120">
    <property type="entry name" value="DUF7703"/>
</dbReference>
<gene>
    <name evidence="4" type="ORF">PEX2_080060</name>
</gene>
<name>A0A0A2JLY4_PENEN</name>
<keyword evidence="5" id="KW-1185">Reference proteome</keyword>
<protein>
    <recommendedName>
        <fullName evidence="3">DUF7703 domain-containing protein</fullName>
    </recommendedName>
</protein>
<feature type="transmembrane region" description="Helical" evidence="2">
    <location>
        <begin position="159"/>
        <end position="177"/>
    </location>
</feature>
<feature type="transmembrane region" description="Helical" evidence="2">
    <location>
        <begin position="197"/>
        <end position="218"/>
    </location>
</feature>
<feature type="domain" description="DUF7703" evidence="3">
    <location>
        <begin position="23"/>
        <end position="262"/>
    </location>
</feature>
<keyword evidence="2" id="KW-0812">Transmembrane</keyword>
<dbReference type="PANTHER" id="PTHR37013:SF3">
    <property type="entry name" value="INTEGRAL MEMBRANE PROTEIN (AFU_ORTHOLOGUE AFUA_1G05950)"/>
    <property type="match status" value="1"/>
</dbReference>
<dbReference type="PANTHER" id="PTHR37013">
    <property type="entry name" value="INTEGRAL MEMBRANE PROTEIN (AFU_ORTHOLOGUE AFUA_1G05950)-RELATED"/>
    <property type="match status" value="1"/>
</dbReference>
<evidence type="ECO:0000256" key="1">
    <source>
        <dbReference type="SAM" id="MobiDB-lite"/>
    </source>
</evidence>